<protein>
    <submittedName>
        <fullName evidence="2">Uncharacterized protein</fullName>
    </submittedName>
</protein>
<organism evidence="2 3">
    <name type="scientific">Marasmius tenuissimus</name>
    <dbReference type="NCBI Taxonomy" id="585030"/>
    <lineage>
        <taxon>Eukaryota</taxon>
        <taxon>Fungi</taxon>
        <taxon>Dikarya</taxon>
        <taxon>Basidiomycota</taxon>
        <taxon>Agaricomycotina</taxon>
        <taxon>Agaricomycetes</taxon>
        <taxon>Agaricomycetidae</taxon>
        <taxon>Agaricales</taxon>
        <taxon>Marasmiineae</taxon>
        <taxon>Marasmiaceae</taxon>
        <taxon>Marasmius</taxon>
    </lineage>
</organism>
<dbReference type="Proteomes" id="UP001437256">
    <property type="component" value="Unassembled WGS sequence"/>
</dbReference>
<sequence length="427" mass="46436">MVRTKQTAKKSTGAPAPRKALIVGTKPPARPARVSVNSPDITNKKDTTCTVKKTPIGFAFGLQLTIKRSGVVIFTDQAFLDNREKPASHREGFEGSSEIIFLPKGASYRTTSINPSAKTILVLALYLDDRLVDAGVLLSAALKMRSWAPGRVAYCSIPFNFVEGTGVVTHAKVMEKLAAELAGGFLSGISSISLIVATHSDPHRGDFHCEGGNRGSAEFRNLMEALLPDPLRGEIRRRGTLSHFILLACGSFWYIEEPRKQIGEFLVDLQLDHLIGFAAIDLQPVLTGSFLENAMECFLIHGKRLYIRSIVPEHGRLGSHSGVVLFSRGANSSMAKTLFLWHHPTLSPFGNADALTQQCNSCGALSPWTKPVCKGSKGNHSLTVQCKWCSNVRSFVRPSGYTKITGGGDNSPYNRNTTGDWLEVNLA</sequence>
<comment type="caution">
    <text evidence="2">The sequence shown here is derived from an EMBL/GenBank/DDBJ whole genome shotgun (WGS) entry which is preliminary data.</text>
</comment>
<keyword evidence="3" id="KW-1185">Reference proteome</keyword>
<name>A0ABR2ZB33_9AGAR</name>
<evidence type="ECO:0000313" key="3">
    <source>
        <dbReference type="Proteomes" id="UP001437256"/>
    </source>
</evidence>
<evidence type="ECO:0000313" key="2">
    <source>
        <dbReference type="EMBL" id="KAL0058432.1"/>
    </source>
</evidence>
<dbReference type="EMBL" id="JBBXMP010000316">
    <property type="protein sequence ID" value="KAL0058432.1"/>
    <property type="molecule type" value="Genomic_DNA"/>
</dbReference>
<reference evidence="2 3" key="1">
    <citation type="submission" date="2024-05" db="EMBL/GenBank/DDBJ databases">
        <title>A draft genome resource for the thread blight pathogen Marasmius tenuissimus strain MS-2.</title>
        <authorList>
            <person name="Yulfo-Soto G.E."/>
            <person name="Baruah I.K."/>
            <person name="Amoako-Attah I."/>
            <person name="Bukari Y."/>
            <person name="Meinhardt L.W."/>
            <person name="Bailey B.A."/>
            <person name="Cohen S.P."/>
        </authorList>
    </citation>
    <scope>NUCLEOTIDE SEQUENCE [LARGE SCALE GENOMIC DNA]</scope>
    <source>
        <strain evidence="2 3">MS-2</strain>
    </source>
</reference>
<evidence type="ECO:0000256" key="1">
    <source>
        <dbReference type="SAM" id="MobiDB-lite"/>
    </source>
</evidence>
<accession>A0ABR2ZB33</accession>
<proteinExistence type="predicted"/>
<feature type="region of interest" description="Disordered" evidence="1">
    <location>
        <begin position="1"/>
        <end position="46"/>
    </location>
</feature>
<gene>
    <name evidence="2" type="ORF">AAF712_014893</name>
</gene>